<protein>
    <submittedName>
        <fullName evidence="2">VOC family protein</fullName>
    </submittedName>
</protein>
<evidence type="ECO:0000259" key="1">
    <source>
        <dbReference type="PROSITE" id="PS51819"/>
    </source>
</evidence>
<organism evidence="2 3">
    <name type="scientific">Microbacterium invictum</name>
    <dbReference type="NCBI Taxonomy" id="515415"/>
    <lineage>
        <taxon>Bacteria</taxon>
        <taxon>Bacillati</taxon>
        <taxon>Actinomycetota</taxon>
        <taxon>Actinomycetes</taxon>
        <taxon>Micrococcales</taxon>
        <taxon>Microbacteriaceae</taxon>
        <taxon>Microbacterium</taxon>
    </lineage>
</organism>
<accession>A0ABZ0VA41</accession>
<dbReference type="PANTHER" id="PTHR33993">
    <property type="entry name" value="GLYOXALASE-RELATED"/>
    <property type="match status" value="1"/>
</dbReference>
<name>A0ABZ0VA41_9MICO</name>
<dbReference type="InterPro" id="IPR052164">
    <property type="entry name" value="Anthracycline_SecMetBiosynth"/>
</dbReference>
<dbReference type="EMBL" id="CP139779">
    <property type="protein sequence ID" value="WQB69677.1"/>
    <property type="molecule type" value="Genomic_DNA"/>
</dbReference>
<dbReference type="Proteomes" id="UP001324533">
    <property type="component" value="Chromosome"/>
</dbReference>
<keyword evidence="3" id="KW-1185">Reference proteome</keyword>
<dbReference type="SUPFAM" id="SSF54593">
    <property type="entry name" value="Glyoxalase/Bleomycin resistance protein/Dihydroxybiphenyl dioxygenase"/>
    <property type="match status" value="1"/>
</dbReference>
<gene>
    <name evidence="2" type="ORF">T9R20_13365</name>
</gene>
<dbReference type="Pfam" id="PF00903">
    <property type="entry name" value="Glyoxalase"/>
    <property type="match status" value="1"/>
</dbReference>
<dbReference type="PROSITE" id="PS51819">
    <property type="entry name" value="VOC"/>
    <property type="match status" value="2"/>
</dbReference>
<dbReference type="InterPro" id="IPR004360">
    <property type="entry name" value="Glyas_Fos-R_dOase_dom"/>
</dbReference>
<feature type="domain" description="VOC" evidence="1">
    <location>
        <begin position="10"/>
        <end position="122"/>
    </location>
</feature>
<dbReference type="Gene3D" id="3.10.180.10">
    <property type="entry name" value="2,3-Dihydroxybiphenyl 1,2-Dioxygenase, domain 1"/>
    <property type="match status" value="2"/>
</dbReference>
<evidence type="ECO:0000313" key="2">
    <source>
        <dbReference type="EMBL" id="WQB69677.1"/>
    </source>
</evidence>
<reference evidence="2 3" key="1">
    <citation type="submission" date="2023-06" db="EMBL/GenBank/DDBJ databases">
        <title>Rock-solubilizing bacteria, Microbacterium invictum, promotes re-establishment of vegetation in rocky wasteland by accelerating rock bio-weathering and reshaping soil bacterial community.</title>
        <authorList>
            <person name="Liu C."/>
        </authorList>
    </citation>
    <scope>NUCLEOTIDE SEQUENCE [LARGE SCALE GENOMIC DNA]</scope>
    <source>
        <strain evidence="2 3">X-18</strain>
    </source>
</reference>
<dbReference type="Pfam" id="PF18029">
    <property type="entry name" value="Glyoxalase_6"/>
    <property type="match status" value="1"/>
</dbReference>
<sequence length="269" mass="28530">MPARTYPHGVPCWIDLTQPDIDAAARFYGALFGWRFQDVVPSSAPGGYLVATLDGEDVGALARGDASDGWVSYIACDDADTTAATVTRAGGRVIDAPQDAGTGGRAATCQDAQGALFRLWQARQRLGAQAVNVPGAWNFSDLITPDPGEAMRFYGAVFGWQVNDDLGAGMIRLPGYGRHLAATSDPEILESQAFAPEGFEDVIAGVSEGDGEARWSIRFTVADRDDTAALAERLGATIASSAETDWTREAVIVDPQGARFVTSQLVMPQ</sequence>
<evidence type="ECO:0000313" key="3">
    <source>
        <dbReference type="Proteomes" id="UP001324533"/>
    </source>
</evidence>
<dbReference type="PANTHER" id="PTHR33993:SF14">
    <property type="entry name" value="GB|AAF24581.1"/>
    <property type="match status" value="1"/>
</dbReference>
<feature type="domain" description="VOC" evidence="1">
    <location>
        <begin position="136"/>
        <end position="265"/>
    </location>
</feature>
<dbReference type="CDD" id="cd07247">
    <property type="entry name" value="SgaA_N_like"/>
    <property type="match status" value="1"/>
</dbReference>
<dbReference type="RefSeq" id="WP_322409799.1">
    <property type="nucleotide sequence ID" value="NZ_CP139779.1"/>
</dbReference>
<proteinExistence type="predicted"/>
<dbReference type="InterPro" id="IPR041581">
    <property type="entry name" value="Glyoxalase_6"/>
</dbReference>
<dbReference type="InterPro" id="IPR029068">
    <property type="entry name" value="Glyas_Bleomycin-R_OHBP_Dase"/>
</dbReference>
<dbReference type="InterPro" id="IPR037523">
    <property type="entry name" value="VOC_core"/>
</dbReference>